<feature type="transmembrane region" description="Helical" evidence="11">
    <location>
        <begin position="196"/>
        <end position="213"/>
    </location>
</feature>
<keyword evidence="9 11" id="KW-1133">Transmembrane helix</keyword>
<evidence type="ECO:0000256" key="5">
    <source>
        <dbReference type="ARBA" id="ARBA00022741"/>
    </source>
</evidence>
<dbReference type="InterPro" id="IPR006544">
    <property type="entry name" value="P-type_TPase_V"/>
</dbReference>
<sequence length="609" mass="68840">MSDLVHNPDIQAAELLSPKPLIARLYVWPFGIIYPVFFQVYFNHYDAYIGGSEWTFVYLMAIVSLNMLVWLMPHWNLDIDAKFNYNAVSSVPQASHIKIVPAPHSGMGEICQIQREVFPDGEKQTSFSYQKRRHLLLKTSGKFSPPDFKVDSLPKLSYFQNHTGLSGDLEKMTRSYGPNRFDIPIPTFLELFKEHAVAPFFVFQIFCVALWLMDEQWYYSLFSLFMLVSFEMTTVFQRRTTMNEFQSMGIKPFSIYVYRDAKWNQVQTDQLLPGDLVSVTRTNDESAIPCDLLLVDGTAIMNEAMLSGESTPLLKESVKLRSANEFLQPDGLDKNSMLYGGTMALQVTTPTESIVPASPDNGALAYVCKTGFETSQGSLVRMMIFSSERVSVDNKEAFFFILFLLIFAIAASWYVWVEGTKMGRVQSKLILDCIIVVTSVVPPELPMELTFGRKLVVKYFIYCTEPFRIPLAGRIDVCCFDKTGTLTAEDLVFKGLAGLKDGDIDHLYTCDEAPEFTSHVLGSAHALVKLDDGEVVGDPMEQATLKAANWTVDFKDCVERTKEGKVERIKVLRRFSIFVKFEEILSHNIHQHNPLKVVCCGQGCPGNNS</sequence>
<evidence type="ECO:0008006" key="16">
    <source>
        <dbReference type="Google" id="ProtNLM"/>
    </source>
</evidence>
<dbReference type="NCBIfam" id="TIGR01494">
    <property type="entry name" value="ATPase_P-type"/>
    <property type="match status" value="1"/>
</dbReference>
<gene>
    <name evidence="14" type="ORF">HF325_000463</name>
</gene>
<feature type="domain" description="P-type ATPase A" evidence="12">
    <location>
        <begin position="256"/>
        <end position="382"/>
    </location>
</feature>
<dbReference type="GO" id="GO:0015662">
    <property type="term" value="F:P-type ion transporter activity"/>
    <property type="evidence" value="ECO:0007669"/>
    <property type="project" value="TreeGrafter"/>
</dbReference>
<feature type="transmembrane region" description="Helical" evidence="11">
    <location>
        <begin position="397"/>
        <end position="416"/>
    </location>
</feature>
<evidence type="ECO:0000256" key="10">
    <source>
        <dbReference type="ARBA" id="ARBA00023136"/>
    </source>
</evidence>
<comment type="subcellular location">
    <subcellularLocation>
        <location evidence="1">Membrane</location>
        <topology evidence="1">Multi-pass membrane protein</topology>
    </subcellularLocation>
</comment>
<evidence type="ECO:0000259" key="13">
    <source>
        <dbReference type="Pfam" id="PF23143"/>
    </source>
</evidence>
<dbReference type="SUPFAM" id="SSF81653">
    <property type="entry name" value="Calcium ATPase, transduction domain A"/>
    <property type="match status" value="1"/>
</dbReference>
<keyword evidence="15" id="KW-1185">Reference proteome</keyword>
<organism evidence="14 15">
    <name type="scientific">Metschnikowia pulcherrima</name>
    <dbReference type="NCBI Taxonomy" id="27326"/>
    <lineage>
        <taxon>Eukaryota</taxon>
        <taxon>Fungi</taxon>
        <taxon>Dikarya</taxon>
        <taxon>Ascomycota</taxon>
        <taxon>Saccharomycotina</taxon>
        <taxon>Pichiomycetes</taxon>
        <taxon>Metschnikowiaceae</taxon>
        <taxon>Metschnikowia</taxon>
    </lineage>
</organism>
<comment type="similarity">
    <text evidence="2">Belongs to the cation transport ATPase (P-type) (TC 3.A.3) family. Type V subfamily.</text>
</comment>
<dbReference type="InterPro" id="IPR008250">
    <property type="entry name" value="ATPase_P-typ_transduc_dom_A_sf"/>
</dbReference>
<evidence type="ECO:0000256" key="11">
    <source>
        <dbReference type="SAM" id="Phobius"/>
    </source>
</evidence>
<dbReference type="InterPro" id="IPR018303">
    <property type="entry name" value="ATPase_P-typ_P_site"/>
</dbReference>
<protein>
    <recommendedName>
        <fullName evidence="16">Cation-transporting ATPase</fullName>
    </recommendedName>
</protein>
<dbReference type="EMBL" id="JACBPP010000001">
    <property type="protein sequence ID" value="KAF8005006.1"/>
    <property type="molecule type" value="Genomic_DNA"/>
</dbReference>
<dbReference type="PANTHER" id="PTHR45630">
    <property type="entry name" value="CATION-TRANSPORTING ATPASE-RELATED"/>
    <property type="match status" value="1"/>
</dbReference>
<reference evidence="14" key="1">
    <citation type="submission" date="2020-10" db="EMBL/GenBank/DDBJ databases">
        <title>The Whole-Genome Sequence of Metschnikowia persimmonesis, a Novel Endophytic Yeast Species Isolated from Medicinal Plant Diospyros kaki Thumb.</title>
        <authorList>
            <person name="Rahmat E."/>
            <person name="Kang Y."/>
        </authorList>
    </citation>
    <scope>NUCLEOTIDE SEQUENCE</scope>
    <source>
        <strain evidence="14">KIOM G15050</strain>
    </source>
</reference>
<name>A0A8H7LCF9_9ASCO</name>
<evidence type="ECO:0000256" key="1">
    <source>
        <dbReference type="ARBA" id="ARBA00004141"/>
    </source>
</evidence>
<dbReference type="InterPro" id="IPR057255">
    <property type="entry name" value="2TM_P5A-ATPase"/>
</dbReference>
<feature type="domain" description="P5A-ATPase transmembrane helical hairpin" evidence="13">
    <location>
        <begin position="19"/>
        <end position="88"/>
    </location>
</feature>
<dbReference type="FunFam" id="2.70.150.10:FF:000049">
    <property type="entry name" value="Cation-transporting ATPase"/>
    <property type="match status" value="1"/>
</dbReference>
<evidence type="ECO:0000256" key="2">
    <source>
        <dbReference type="ARBA" id="ARBA00006000"/>
    </source>
</evidence>
<evidence type="ECO:0000256" key="9">
    <source>
        <dbReference type="ARBA" id="ARBA00022989"/>
    </source>
</evidence>
<feature type="transmembrane region" description="Helical" evidence="11">
    <location>
        <begin position="54"/>
        <end position="72"/>
    </location>
</feature>
<evidence type="ECO:0000256" key="6">
    <source>
        <dbReference type="ARBA" id="ARBA00022840"/>
    </source>
</evidence>
<dbReference type="GO" id="GO:0046872">
    <property type="term" value="F:metal ion binding"/>
    <property type="evidence" value="ECO:0007669"/>
    <property type="project" value="UniProtKB-KW"/>
</dbReference>
<dbReference type="Pfam" id="PF23143">
    <property type="entry name" value="2TM_P5A-ATPase"/>
    <property type="match status" value="1"/>
</dbReference>
<keyword evidence="5" id="KW-0547">Nucleotide-binding</keyword>
<dbReference type="Gene3D" id="2.70.150.10">
    <property type="entry name" value="Calcium-transporting ATPase, cytoplasmic transduction domain A"/>
    <property type="match status" value="1"/>
</dbReference>
<keyword evidence="6" id="KW-0067">ATP-binding</keyword>
<evidence type="ECO:0000256" key="8">
    <source>
        <dbReference type="ARBA" id="ARBA00022967"/>
    </source>
</evidence>
<dbReference type="InterPro" id="IPR059000">
    <property type="entry name" value="ATPase_P-type_domA"/>
</dbReference>
<dbReference type="GO" id="GO:0019829">
    <property type="term" value="F:ATPase-coupled monoatomic cation transmembrane transporter activity"/>
    <property type="evidence" value="ECO:0007669"/>
    <property type="project" value="TreeGrafter"/>
</dbReference>
<dbReference type="GO" id="GO:0005524">
    <property type="term" value="F:ATP binding"/>
    <property type="evidence" value="ECO:0007669"/>
    <property type="project" value="UniProtKB-KW"/>
</dbReference>
<evidence type="ECO:0000313" key="14">
    <source>
        <dbReference type="EMBL" id="KAF8005006.1"/>
    </source>
</evidence>
<proteinExistence type="inferred from homology"/>
<dbReference type="GO" id="GO:0016887">
    <property type="term" value="F:ATP hydrolysis activity"/>
    <property type="evidence" value="ECO:0007669"/>
    <property type="project" value="InterPro"/>
</dbReference>
<dbReference type="AlphaFoldDB" id="A0A8H7LCF9"/>
<dbReference type="PROSITE" id="PS00154">
    <property type="entry name" value="ATPASE_E1_E2"/>
    <property type="match status" value="1"/>
</dbReference>
<accession>A0A8H7LCF9</accession>
<dbReference type="PANTHER" id="PTHR45630:SF7">
    <property type="entry name" value="ENDOPLASMIC RETICULUM TRANSMEMBRANE HELIX TRANSLOCASE"/>
    <property type="match status" value="1"/>
</dbReference>
<dbReference type="InterPro" id="IPR023298">
    <property type="entry name" value="ATPase_P-typ_TM_dom_sf"/>
</dbReference>
<dbReference type="InterPro" id="IPR001757">
    <property type="entry name" value="P_typ_ATPase"/>
</dbReference>
<evidence type="ECO:0000256" key="4">
    <source>
        <dbReference type="ARBA" id="ARBA00022723"/>
    </source>
</evidence>
<dbReference type="GO" id="GO:0006874">
    <property type="term" value="P:intracellular calcium ion homeostasis"/>
    <property type="evidence" value="ECO:0007669"/>
    <property type="project" value="TreeGrafter"/>
</dbReference>
<keyword evidence="3 11" id="KW-0812">Transmembrane</keyword>
<comment type="caution">
    <text evidence="14">The sequence shown here is derived from an EMBL/GenBank/DDBJ whole genome shotgun (WGS) entry which is preliminary data.</text>
</comment>
<evidence type="ECO:0000259" key="12">
    <source>
        <dbReference type="Pfam" id="PF00122"/>
    </source>
</evidence>
<dbReference type="GO" id="GO:0005789">
    <property type="term" value="C:endoplasmic reticulum membrane"/>
    <property type="evidence" value="ECO:0007669"/>
    <property type="project" value="TreeGrafter"/>
</dbReference>
<keyword evidence="10 11" id="KW-0472">Membrane</keyword>
<dbReference type="OrthoDB" id="48943at2759"/>
<dbReference type="SUPFAM" id="SSF81665">
    <property type="entry name" value="Calcium ATPase, transmembrane domain M"/>
    <property type="match status" value="1"/>
</dbReference>
<feature type="transmembrane region" description="Helical" evidence="11">
    <location>
        <begin position="219"/>
        <end position="236"/>
    </location>
</feature>
<evidence type="ECO:0000256" key="3">
    <source>
        <dbReference type="ARBA" id="ARBA00022692"/>
    </source>
</evidence>
<evidence type="ECO:0000313" key="15">
    <source>
        <dbReference type="Proteomes" id="UP000649328"/>
    </source>
</evidence>
<dbReference type="Pfam" id="PF00122">
    <property type="entry name" value="E1-E2_ATPase"/>
    <property type="match status" value="1"/>
</dbReference>
<dbReference type="Proteomes" id="UP000649328">
    <property type="component" value="Unassembled WGS sequence"/>
</dbReference>
<keyword evidence="4" id="KW-0479">Metal-binding</keyword>
<evidence type="ECO:0000256" key="7">
    <source>
        <dbReference type="ARBA" id="ARBA00022842"/>
    </source>
</evidence>
<keyword evidence="7" id="KW-0460">Magnesium</keyword>
<keyword evidence="8" id="KW-1278">Translocase</keyword>
<feature type="transmembrane region" description="Helical" evidence="11">
    <location>
        <begin position="21"/>
        <end position="42"/>
    </location>
</feature>